<comment type="caution">
    <text evidence="10">The sequence shown here is derived from an EMBL/GenBank/DDBJ whole genome shotgun (WGS) entry which is preliminary data.</text>
</comment>
<dbReference type="AlphaFoldDB" id="A0A368T5C7"/>
<keyword evidence="5 8" id="KW-0812">Transmembrane</keyword>
<evidence type="ECO:0000256" key="8">
    <source>
        <dbReference type="RuleBase" id="RU363032"/>
    </source>
</evidence>
<evidence type="ECO:0000259" key="9">
    <source>
        <dbReference type="PROSITE" id="PS50928"/>
    </source>
</evidence>
<feature type="transmembrane region" description="Helical" evidence="8">
    <location>
        <begin position="92"/>
        <end position="115"/>
    </location>
</feature>
<dbReference type="Pfam" id="PF00528">
    <property type="entry name" value="BPD_transp_1"/>
    <property type="match status" value="1"/>
</dbReference>
<dbReference type="GO" id="GO:0055085">
    <property type="term" value="P:transmembrane transport"/>
    <property type="evidence" value="ECO:0007669"/>
    <property type="project" value="InterPro"/>
</dbReference>
<evidence type="ECO:0000256" key="7">
    <source>
        <dbReference type="ARBA" id="ARBA00023136"/>
    </source>
</evidence>
<feature type="domain" description="ABC transmembrane type-1" evidence="9">
    <location>
        <begin position="92"/>
        <end position="280"/>
    </location>
</feature>
<keyword evidence="6 8" id="KW-1133">Transmembrane helix</keyword>
<dbReference type="Proteomes" id="UP000253318">
    <property type="component" value="Unassembled WGS sequence"/>
</dbReference>
<comment type="subcellular location">
    <subcellularLocation>
        <location evidence="1">Cell inner membrane</location>
        <topology evidence="1">Multi-pass membrane protein</topology>
    </subcellularLocation>
    <subcellularLocation>
        <location evidence="8">Cell membrane</location>
        <topology evidence="8">Multi-pass membrane protein</topology>
    </subcellularLocation>
</comment>
<dbReference type="PROSITE" id="PS50928">
    <property type="entry name" value="ABC_TM1"/>
    <property type="match status" value="1"/>
</dbReference>
<dbReference type="InterPro" id="IPR035906">
    <property type="entry name" value="MetI-like_sf"/>
</dbReference>
<keyword evidence="3" id="KW-1003">Cell membrane</keyword>
<dbReference type="PANTHER" id="PTHR43357:SF4">
    <property type="entry name" value="INNER MEMBRANE ABC TRANSPORTER PERMEASE PROTEIN YDCV"/>
    <property type="match status" value="1"/>
</dbReference>
<dbReference type="GO" id="GO:0005886">
    <property type="term" value="C:plasma membrane"/>
    <property type="evidence" value="ECO:0007669"/>
    <property type="project" value="UniProtKB-SubCell"/>
</dbReference>
<gene>
    <name evidence="10" type="ORF">DEF24_12150</name>
</gene>
<dbReference type="RefSeq" id="WP_114398915.1">
    <property type="nucleotide sequence ID" value="NZ_QEIM01000096.1"/>
</dbReference>
<dbReference type="InterPro" id="IPR000515">
    <property type="entry name" value="MetI-like"/>
</dbReference>
<evidence type="ECO:0000313" key="11">
    <source>
        <dbReference type="Proteomes" id="UP000253318"/>
    </source>
</evidence>
<evidence type="ECO:0000256" key="3">
    <source>
        <dbReference type="ARBA" id="ARBA00022475"/>
    </source>
</evidence>
<keyword evidence="11" id="KW-1185">Reference proteome</keyword>
<dbReference type="EMBL" id="QEIN01000082">
    <property type="protein sequence ID" value="RCV58782.1"/>
    <property type="molecule type" value="Genomic_DNA"/>
</dbReference>
<dbReference type="PANTHER" id="PTHR43357">
    <property type="entry name" value="INNER MEMBRANE ABC TRANSPORTER PERMEASE PROTEIN YDCV"/>
    <property type="match status" value="1"/>
</dbReference>
<comment type="similarity">
    <text evidence="8">Belongs to the binding-protein-dependent transport system permease family.</text>
</comment>
<keyword evidence="7 8" id="KW-0472">Membrane</keyword>
<sequence>MADAPAAERAATGRAAAAPSRPRRLGRRILGGAGRVAAALPAALVLLFLAAPMAVLAISSLNATASLAFPPSSLSLRWYAEVLGSQEWAVSLRLSGLLVLLVVATTAALGTLAAYAVARGDFPGRRAVAGFALSPLMVPEIIIALSLLYYFQGLGLVNTIAGLWLAHSVVALPFVVRTVMVSAQNLDPTLERAAASLGAGRLRVFWTVTLPLLRPGILAGAVFAAVTSLGEVAVTALVSGANTTTVPVRIFSAVQFELDPSVAAISTLLMLASVLVMVVVDRFTHLSEAL</sequence>
<accession>A0A368T5C7</accession>
<dbReference type="CDD" id="cd06261">
    <property type="entry name" value="TM_PBP2"/>
    <property type="match status" value="1"/>
</dbReference>
<organism evidence="10 11">
    <name type="scientific">Marinitenerispora sediminis</name>
    <dbReference type="NCBI Taxonomy" id="1931232"/>
    <lineage>
        <taxon>Bacteria</taxon>
        <taxon>Bacillati</taxon>
        <taxon>Actinomycetota</taxon>
        <taxon>Actinomycetes</taxon>
        <taxon>Streptosporangiales</taxon>
        <taxon>Nocardiopsidaceae</taxon>
        <taxon>Marinitenerispora</taxon>
    </lineage>
</organism>
<evidence type="ECO:0000256" key="4">
    <source>
        <dbReference type="ARBA" id="ARBA00022519"/>
    </source>
</evidence>
<name>A0A368T5C7_9ACTN</name>
<feature type="transmembrane region" description="Helical" evidence="8">
    <location>
        <begin position="217"/>
        <end position="241"/>
    </location>
</feature>
<evidence type="ECO:0000256" key="2">
    <source>
        <dbReference type="ARBA" id="ARBA00022448"/>
    </source>
</evidence>
<feature type="transmembrane region" description="Helical" evidence="8">
    <location>
        <begin position="261"/>
        <end position="280"/>
    </location>
</feature>
<evidence type="ECO:0000256" key="1">
    <source>
        <dbReference type="ARBA" id="ARBA00004429"/>
    </source>
</evidence>
<keyword evidence="4" id="KW-0997">Cell inner membrane</keyword>
<reference evidence="10 11" key="1">
    <citation type="submission" date="2018-04" db="EMBL/GenBank/DDBJ databases">
        <title>Novel actinobacteria from marine sediment.</title>
        <authorList>
            <person name="Ng Z.Y."/>
            <person name="Tan G.Y.A."/>
        </authorList>
    </citation>
    <scope>NUCLEOTIDE SEQUENCE [LARGE SCALE GENOMIC DNA]</scope>
    <source>
        <strain evidence="10 11">TPS81</strain>
    </source>
</reference>
<protein>
    <recommendedName>
        <fullName evidence="9">ABC transmembrane type-1 domain-containing protein</fullName>
    </recommendedName>
</protein>
<feature type="transmembrane region" description="Helical" evidence="8">
    <location>
        <begin position="127"/>
        <end position="150"/>
    </location>
</feature>
<dbReference type="Gene3D" id="1.10.3720.10">
    <property type="entry name" value="MetI-like"/>
    <property type="match status" value="1"/>
</dbReference>
<evidence type="ECO:0000313" key="10">
    <source>
        <dbReference type="EMBL" id="RCV58782.1"/>
    </source>
</evidence>
<evidence type="ECO:0000256" key="6">
    <source>
        <dbReference type="ARBA" id="ARBA00022989"/>
    </source>
</evidence>
<dbReference type="OrthoDB" id="9810794at2"/>
<feature type="transmembrane region" description="Helical" evidence="8">
    <location>
        <begin position="156"/>
        <end position="176"/>
    </location>
</feature>
<proteinExistence type="inferred from homology"/>
<dbReference type="SUPFAM" id="SSF161098">
    <property type="entry name" value="MetI-like"/>
    <property type="match status" value="1"/>
</dbReference>
<evidence type="ECO:0000256" key="5">
    <source>
        <dbReference type="ARBA" id="ARBA00022692"/>
    </source>
</evidence>
<keyword evidence="2 8" id="KW-0813">Transport</keyword>